<gene>
    <name evidence="3" type="primary">Necator_chrII.g4316</name>
    <name evidence="3" type="ORF">RB195_016524</name>
</gene>
<comment type="caution">
    <text evidence="3">The sequence shown here is derived from an EMBL/GenBank/DDBJ whole genome shotgun (WGS) entry which is preliminary data.</text>
</comment>
<evidence type="ECO:0000256" key="1">
    <source>
        <dbReference type="SAM" id="MobiDB-lite"/>
    </source>
</evidence>
<sequence>MLLLLIAMPTMGLCAQHLFDADAPARVLDAFPVEPPPTELYDPTPSSSNCKMNPTETTTLEAVTKSCENAKDAIASFFKKSAENAGTTMHFIYRKFRELIGWNGNEHCQRDNQSPTPNSENLSFEMDNTLVMLEKTKDDDNVKKSADNQNENGRDVIIESTDPRGQKYPNRPIRFLEKVEQLNAELQNDLTVMEDTIK</sequence>
<dbReference type="EMBL" id="JAVFWL010000002">
    <property type="protein sequence ID" value="KAK6732195.1"/>
    <property type="molecule type" value="Genomic_DNA"/>
</dbReference>
<reference evidence="3 4" key="1">
    <citation type="submission" date="2023-08" db="EMBL/GenBank/DDBJ databases">
        <title>A Necator americanus chromosomal reference genome.</title>
        <authorList>
            <person name="Ilik V."/>
            <person name="Petrzelkova K.J."/>
            <person name="Pardy F."/>
            <person name="Fuh T."/>
            <person name="Niatou-Singa F.S."/>
            <person name="Gouil Q."/>
            <person name="Baker L."/>
            <person name="Ritchie M.E."/>
            <person name="Jex A.R."/>
            <person name="Gazzola D."/>
            <person name="Li H."/>
            <person name="Toshio Fujiwara R."/>
            <person name="Zhan B."/>
            <person name="Aroian R.V."/>
            <person name="Pafco B."/>
            <person name="Schwarz E.M."/>
        </authorList>
    </citation>
    <scope>NUCLEOTIDE SEQUENCE [LARGE SCALE GENOMIC DNA]</scope>
    <source>
        <strain evidence="3 4">Aroian</strain>
        <tissue evidence="3">Whole animal</tissue>
    </source>
</reference>
<protein>
    <submittedName>
        <fullName evidence="3">Uncharacterized protein</fullName>
    </submittedName>
</protein>
<feature type="region of interest" description="Disordered" evidence="1">
    <location>
        <begin position="137"/>
        <end position="169"/>
    </location>
</feature>
<feature type="compositionally biased region" description="Basic and acidic residues" evidence="1">
    <location>
        <begin position="137"/>
        <end position="165"/>
    </location>
</feature>
<organism evidence="3 4">
    <name type="scientific">Necator americanus</name>
    <name type="common">Human hookworm</name>
    <dbReference type="NCBI Taxonomy" id="51031"/>
    <lineage>
        <taxon>Eukaryota</taxon>
        <taxon>Metazoa</taxon>
        <taxon>Ecdysozoa</taxon>
        <taxon>Nematoda</taxon>
        <taxon>Chromadorea</taxon>
        <taxon>Rhabditida</taxon>
        <taxon>Rhabditina</taxon>
        <taxon>Rhabditomorpha</taxon>
        <taxon>Strongyloidea</taxon>
        <taxon>Ancylostomatidae</taxon>
        <taxon>Bunostominae</taxon>
        <taxon>Necator</taxon>
    </lineage>
</organism>
<evidence type="ECO:0000256" key="2">
    <source>
        <dbReference type="SAM" id="SignalP"/>
    </source>
</evidence>
<feature type="chain" id="PRO_5045279485" evidence="2">
    <location>
        <begin position="16"/>
        <end position="198"/>
    </location>
</feature>
<name>A0ABR1C444_NECAM</name>
<keyword evidence="2" id="KW-0732">Signal</keyword>
<feature type="signal peptide" evidence="2">
    <location>
        <begin position="1"/>
        <end position="15"/>
    </location>
</feature>
<proteinExistence type="predicted"/>
<evidence type="ECO:0000313" key="4">
    <source>
        <dbReference type="Proteomes" id="UP001303046"/>
    </source>
</evidence>
<accession>A0ABR1C444</accession>
<dbReference type="Proteomes" id="UP001303046">
    <property type="component" value="Unassembled WGS sequence"/>
</dbReference>
<keyword evidence="4" id="KW-1185">Reference proteome</keyword>
<evidence type="ECO:0000313" key="3">
    <source>
        <dbReference type="EMBL" id="KAK6732195.1"/>
    </source>
</evidence>